<dbReference type="FunFam" id="3.90.280.10:FF:000001">
    <property type="entry name" value="Terminal flower 1"/>
    <property type="match status" value="1"/>
</dbReference>
<feature type="region of interest" description="Disordered" evidence="4">
    <location>
        <begin position="77"/>
        <end position="107"/>
    </location>
</feature>
<dbReference type="PROSITE" id="PS01220">
    <property type="entry name" value="PBP"/>
    <property type="match status" value="1"/>
</dbReference>
<dbReference type="InterPro" id="IPR036610">
    <property type="entry name" value="PEBP-like_sf"/>
</dbReference>
<keyword evidence="3" id="KW-0287">Flowering</keyword>
<dbReference type="PANTHER" id="PTHR11362">
    <property type="entry name" value="PHOSPHATIDYLETHANOLAMINE-BINDING PROTEIN"/>
    <property type="match status" value="1"/>
</dbReference>
<dbReference type="InterPro" id="IPR001858">
    <property type="entry name" value="Phosphatidylethanolamine-bd_CS"/>
</dbReference>
<reference evidence="5" key="1">
    <citation type="journal article" date="2009" name="Rice">
        <title>De Novo Next Generation Sequencing of Plant Genomes.</title>
        <authorList>
            <person name="Rounsley S."/>
            <person name="Marri P.R."/>
            <person name="Yu Y."/>
            <person name="He R."/>
            <person name="Sisneros N."/>
            <person name="Goicoechea J.L."/>
            <person name="Lee S.J."/>
            <person name="Angelova A."/>
            <person name="Kudrna D."/>
            <person name="Luo M."/>
            <person name="Affourtit J."/>
            <person name="Desany B."/>
            <person name="Knight J."/>
            <person name="Niazi F."/>
            <person name="Egholm M."/>
            <person name="Wing R.A."/>
        </authorList>
    </citation>
    <scope>NUCLEOTIDE SEQUENCE [LARGE SCALE GENOMIC DNA]</scope>
    <source>
        <strain evidence="5">cv. IRGC 105608</strain>
    </source>
</reference>
<evidence type="ECO:0000256" key="1">
    <source>
        <dbReference type="ARBA" id="ARBA00007091"/>
    </source>
</evidence>
<organism evidence="5">
    <name type="scientific">Oryza barthii</name>
    <dbReference type="NCBI Taxonomy" id="65489"/>
    <lineage>
        <taxon>Eukaryota</taxon>
        <taxon>Viridiplantae</taxon>
        <taxon>Streptophyta</taxon>
        <taxon>Embryophyta</taxon>
        <taxon>Tracheophyta</taxon>
        <taxon>Spermatophyta</taxon>
        <taxon>Magnoliopsida</taxon>
        <taxon>Liliopsida</taxon>
        <taxon>Poales</taxon>
        <taxon>Poaceae</taxon>
        <taxon>BOP clade</taxon>
        <taxon>Oryzoideae</taxon>
        <taxon>Oryzeae</taxon>
        <taxon>Oryzinae</taxon>
        <taxon>Oryza</taxon>
    </lineage>
</organism>
<name>A0A0D3EL47_9ORYZ</name>
<protein>
    <submittedName>
        <fullName evidence="5">Uncharacterized protein</fullName>
    </submittedName>
</protein>
<dbReference type="GO" id="GO:0009909">
    <property type="term" value="P:regulation of flower development"/>
    <property type="evidence" value="ECO:0007669"/>
    <property type="project" value="UniProtKB-ARBA"/>
</dbReference>
<dbReference type="AlphaFoldDB" id="A0A0D3EL47"/>
<comment type="similarity">
    <text evidence="1">Belongs to the phosphatidylethanolamine-binding protein family.</text>
</comment>
<sequence>MTGSSCPADSSQLLYPRRGAPTATTTSRPPLHPRRAHAPYDVVLHRSVVLSISSARDQAELASFWCYIRLGGGASAKRAAGEDDRSRSSLTAARGGGGETMSGRGRGDPLVLGRVVGDVVDPFVRRVALRVAYGAREVANGCELRPSAVADQPRVAVGGPDMRTFYTLVMVDPDAPSPSDPNLREYLHWLVTDIPATTGVSFGTEVVCYESPRPVLGIHRLVFLLFEQLGRQTVYAPGWRQNFSTRDFAELYNLGLPVAAVYFNCQRESGTGGRRM</sequence>
<dbReference type="InterPro" id="IPR035810">
    <property type="entry name" value="PEBP_euk"/>
</dbReference>
<dbReference type="Proteomes" id="UP000026960">
    <property type="component" value="Chromosome 1"/>
</dbReference>
<reference evidence="5" key="2">
    <citation type="submission" date="2015-03" db="UniProtKB">
        <authorList>
            <consortium name="EnsemblPlants"/>
        </authorList>
    </citation>
    <scope>IDENTIFICATION</scope>
</reference>
<evidence type="ECO:0000256" key="4">
    <source>
        <dbReference type="SAM" id="MobiDB-lite"/>
    </source>
</evidence>
<evidence type="ECO:0000256" key="3">
    <source>
        <dbReference type="ARBA" id="ARBA00023089"/>
    </source>
</evidence>
<dbReference type="STRING" id="65489.A0A0D3EL47"/>
<dbReference type="GO" id="GO:0010229">
    <property type="term" value="P:inflorescence development"/>
    <property type="evidence" value="ECO:0007669"/>
    <property type="project" value="UniProtKB-ARBA"/>
</dbReference>
<dbReference type="eggNOG" id="KOG3346">
    <property type="taxonomic scope" value="Eukaryota"/>
</dbReference>
<dbReference type="HOGENOM" id="CLU_077262_0_0_1"/>
<dbReference type="Pfam" id="PF01161">
    <property type="entry name" value="PBP"/>
    <property type="match status" value="1"/>
</dbReference>
<dbReference type="SUPFAM" id="SSF49777">
    <property type="entry name" value="PEBP-like"/>
    <property type="match status" value="1"/>
</dbReference>
<proteinExistence type="inferred from homology"/>
<dbReference type="GO" id="GO:0048573">
    <property type="term" value="P:photoperiodism, flowering"/>
    <property type="evidence" value="ECO:0007669"/>
    <property type="project" value="UniProtKB-ARBA"/>
</dbReference>
<keyword evidence="2" id="KW-0221">Differentiation</keyword>
<dbReference type="GO" id="GO:0009908">
    <property type="term" value="P:flower development"/>
    <property type="evidence" value="ECO:0007669"/>
    <property type="project" value="UniProtKB-KW"/>
</dbReference>
<dbReference type="EnsemblPlants" id="OBART01G07420.1">
    <property type="protein sequence ID" value="OBART01G07420.1"/>
    <property type="gene ID" value="OBART01G07420"/>
</dbReference>
<dbReference type="CDD" id="cd00866">
    <property type="entry name" value="PEBP_euk"/>
    <property type="match status" value="1"/>
</dbReference>
<dbReference type="GO" id="GO:0030154">
    <property type="term" value="P:cell differentiation"/>
    <property type="evidence" value="ECO:0007669"/>
    <property type="project" value="UniProtKB-KW"/>
</dbReference>
<dbReference type="GO" id="GO:0048510">
    <property type="term" value="P:regulation of timing of transition from vegetative to reproductive phase"/>
    <property type="evidence" value="ECO:0007669"/>
    <property type="project" value="UniProtKB-ARBA"/>
</dbReference>
<dbReference type="PANTHER" id="PTHR11362:SF113">
    <property type="entry name" value="PROTEIN FLOWERING LOCUS T 1"/>
    <property type="match status" value="1"/>
</dbReference>
<dbReference type="PaxDb" id="65489-OBART01G07420.1"/>
<dbReference type="Gene3D" id="3.90.280.10">
    <property type="entry name" value="PEBP-like"/>
    <property type="match status" value="1"/>
</dbReference>
<evidence type="ECO:0000256" key="2">
    <source>
        <dbReference type="ARBA" id="ARBA00022782"/>
    </source>
</evidence>
<evidence type="ECO:0000313" key="6">
    <source>
        <dbReference type="Proteomes" id="UP000026960"/>
    </source>
</evidence>
<evidence type="ECO:0000313" key="5">
    <source>
        <dbReference type="EnsemblPlants" id="OBART01G07420.1"/>
    </source>
</evidence>
<keyword evidence="6" id="KW-1185">Reference proteome</keyword>
<dbReference type="Gramene" id="OBART01G07420.1">
    <property type="protein sequence ID" value="OBART01G07420.1"/>
    <property type="gene ID" value="OBART01G07420"/>
</dbReference>
<feature type="region of interest" description="Disordered" evidence="4">
    <location>
        <begin position="1"/>
        <end position="35"/>
    </location>
</feature>
<dbReference type="InterPro" id="IPR008914">
    <property type="entry name" value="PEBP"/>
</dbReference>
<feature type="compositionally biased region" description="Polar residues" evidence="4">
    <location>
        <begin position="1"/>
        <end position="13"/>
    </location>
</feature>
<accession>A0A0D3EL47</accession>